<feature type="domain" description="CCHC-type" evidence="10">
    <location>
        <begin position="5171"/>
        <end position="5186"/>
    </location>
</feature>
<dbReference type="PROSITE" id="PS50994">
    <property type="entry name" value="INTEGRASE"/>
    <property type="match status" value="1"/>
</dbReference>
<keyword evidence="8" id="KW-0862">Zinc</keyword>
<evidence type="ECO:0000256" key="1">
    <source>
        <dbReference type="ARBA" id="ARBA00012493"/>
    </source>
</evidence>
<feature type="region of interest" description="Disordered" evidence="9">
    <location>
        <begin position="3380"/>
        <end position="3402"/>
    </location>
</feature>
<feature type="region of interest" description="Disordered" evidence="9">
    <location>
        <begin position="3609"/>
        <end position="3635"/>
    </location>
</feature>
<evidence type="ECO:0000313" key="12">
    <source>
        <dbReference type="EMBL" id="KAK1608524.1"/>
    </source>
</evidence>
<feature type="region of interest" description="Disordered" evidence="9">
    <location>
        <begin position="3151"/>
        <end position="3177"/>
    </location>
</feature>
<feature type="region of interest" description="Disordered" evidence="9">
    <location>
        <begin position="1545"/>
        <end position="1567"/>
    </location>
</feature>
<comment type="caution">
    <text evidence="12">The sequence shown here is derived from an EMBL/GenBank/DDBJ whole genome shotgun (WGS) entry which is preliminary data.</text>
</comment>
<dbReference type="GO" id="GO:0003964">
    <property type="term" value="F:RNA-directed DNA polymerase activity"/>
    <property type="evidence" value="ECO:0007669"/>
    <property type="project" value="UniProtKB-KW"/>
</dbReference>
<feature type="region of interest" description="Disordered" evidence="9">
    <location>
        <begin position="1774"/>
        <end position="1796"/>
    </location>
</feature>
<protein>
    <recommendedName>
        <fullName evidence="1">RNA-directed DNA polymerase</fullName>
        <ecNumber evidence="1">2.7.7.49</ecNumber>
    </recommendedName>
</protein>
<feature type="compositionally biased region" description="Basic and acidic residues" evidence="9">
    <location>
        <begin position="2925"/>
        <end position="2948"/>
    </location>
</feature>
<feature type="compositionally biased region" description="Basic and acidic residues" evidence="9">
    <location>
        <begin position="2351"/>
        <end position="2370"/>
    </location>
</feature>
<dbReference type="PANTHER" id="PTHR35046">
    <property type="entry name" value="ZINC KNUCKLE (CCHC-TYPE) FAMILY PROTEIN"/>
    <property type="match status" value="1"/>
</dbReference>
<feature type="compositionally biased region" description="Low complexity" evidence="9">
    <location>
        <begin position="5125"/>
        <end position="5145"/>
    </location>
</feature>
<feature type="region of interest" description="Disordered" evidence="9">
    <location>
        <begin position="6130"/>
        <end position="6184"/>
    </location>
</feature>
<dbReference type="InterPro" id="IPR001584">
    <property type="entry name" value="Integrase_cat-core"/>
</dbReference>
<feature type="region of interest" description="Disordered" evidence="9">
    <location>
        <begin position="4299"/>
        <end position="4318"/>
    </location>
</feature>
<dbReference type="InterPro" id="IPR005162">
    <property type="entry name" value="Retrotrans_gag_dom"/>
</dbReference>
<sequence length="6184" mass="706160">MQENPSTTLHYVLICKGPSLETNDLTNIPSSLLSLLKEFQDVFPDELPHGLPPLRGIEHRIDLIPGAPLPNRAAYRTNPEDTKEIQRQIQDLLAKGSFKTSSPTSYLMDYHRFEASSTASTSYPALPFQTAPPTAPTPKIRRRFNDKYKISSLKGCITYVNFKIGPYEDTIECDVVPMTVCHMLLGRPWQFDKKAIHDGYSNAYTFTVKDKKFELRPMTPSQIIADNAKALARAQQHNHLSELRGEGATHQKESERHKPYMSERKSVFQDVFPDELPHGLPPLRGIEHRIDLIPGAPLPNRAAYRTNPEDTKEIQRQIQDLLAQVSFKTSSPTSYLMDYHRFEASSTASTSYPALPFQTAPPTAPTPKIRRRFNDKYKISSLKGCITYVNFKIGPYEDTIECDVVPMTVCHMLLGRPWQFDKKAIHDGYSNAYTFTVKDKKFELRPMTPSQIIADNAKALARAQQHNHLSELRGEGATHQKESERHKPYMSERKSEFQDVFPDELPHGLPPLRGIEHRIDLIPGAPLPNRAAYRTNPEDTKEIQRQIQDLLAKGSFKTSSPTSYLMDYHRFEASSTASTSYPALPFQTAPPTAPTPKIRRRFNDKYKISSLKGCITYVNFKIGPYEDTIECDVVPMTVCHMLLGRPWQFDKKAIHDGYSNAYTFTVKDKKFELRPMTPSQIIADNAKALARAQQHNHLSELRGEGATHQKESERHKPYMSERKSEFQDVFPDELPHGLPPLRGIEHRIDLIPGAPLPNRAAYRTNPEDTKEIQRQIQDLLAKGSFKTSSPTSYLMDYHRFEASSTASTSYPALPFQTAPPTAPTPKIRRRFNDKYKISSLKCCITYVNFKIGPYEDTIECDLVPMTVCHMLLGRPWQFDKKAIHDGYSNAYTFTVKDKKFELRPMTPSQIIADNAKALARAQQHNHLSELRGEGATHQKESERHKPYMSERKSVFQDVFPDELPHGLPPLRGIEHRINLIPGAPLPNRAAYRTNPEDTNEIQRQIQDLLAQMSFKTSSPTSYLMDYHRFEASSTASTSYPALPFQTAPPTAPTPKIRRRFNDKYKISSLKGCITYVNFKIGPYEDTIECDVVPMTVCHMLLGRPWQFNKKAIHDGYSNAYTFTVKDKKFELRPMTPSQIIADNAKALARAQQHNHLSELRGEGATHQKESERHKPYMSERKSVLLATKSEWREMQENPSTTLHYVLICKGPSLETNDLTNIPSSSLSLLKEFQDVFPDELPHGLPPLRGIEHRIDLIPGAPLPNRAAYRTNPEDTKEIQRQIQDLLAKGSFKTSSPTSYLMDYHRFEASSTASTSYPALPFQTAPPTAPTPKIRRRFNDKYKISSLKGCITYVNFKIGPYEDTIECDVVPMTVCHMLLGRPWQFDKKAIHDGYSNAYTFTVKDKKCFKTSSPTSYLMDYHRFEASSTASTSYPALPFQTAPPTAPTPKIRRRFNDKYKISSLKGCITYVNFKIGPYEDTIECDVVPMTVCHMLLGRPWQFDKKAIHDGYSNAYTFTVKDKKFELRPMTPSQIIADNAKALARAQQHNHLSELRGEGATHQKESERHKPYMSERKSEFQDVFPDELPHGLPPLRGIEHRIDLIPGAPLPNRAAYRTNPEDTKEIQRQIQDLLAKGSFKTSSPTSYLMDYHRFEASSTASTSYPALPFQTAPPTAPTPKIRRRFNDKYKISSLKGCITYVNFKIGPYEDTIECDVVPMTVCHMLLGRPWQFDKKAIHDGYSNAYTFTVKDKKFELRPMTPSQIIADNAKALARAQQHNHLSELRGEGATHQKESERHKPYMSERKSEFQDVFPDELPHGLPPLRGIEHRIDLIPGAPLPNRAAYRTNPEDTKEIQRQIQDLLAKGSFKTSSPTSYLMDYHRFEASSTASTSYPALPFQTAPPTAPTPKIRRRFNDKYKISSLKGCITYVNFKIGPYEDTIECDVVPMTVCHMLLGRPWQFDKKAIHDGYSNAYTFTVKDKKSFKTSSPTSYLMDYHRFEASSTASTSYPALPFQTAPPTAPTPKIRRRFNDKYKISSLKGCITYVNFKIGPYEDTIECDVVPMTVCHMLLGRPWQFDKKAIHDGYSNAYTFTVKDKKFELRPMTPSQIIADNAKALARAQQHNHLSELRGEGATHQKESERHKPYMSERKSEFQDVFPDELPHGLPPLRGIEHRIDLIPGAPLPNRAAYRTNPEDTKEIQRQIQDLLAKGSFQDVFPDELPHGLPPLRGIEHRIDLIPGAPLPNRAAYRTNPEDTKEIQRQIQDLLAKGLHNVRQLQDRPYEDTIECDVVPMTVCHMLLGRPWQFDKKAIHDGYSNAYTFTVKDKKFELRPMTPSQIIADNAKALARAQQHNHLSELRGEGATHQKESERHKPYMSERKSEFQDVFPDELPHGLPPLRGIEHRIDLIPGAPLPNRAAYRTNPEDTKEIQRQIQDLLAKGSFKTSSPTSYLMDYHRFEASSTASTSYPALPFQTAPPTAPTPKIRRRFNDKYKISSLKGCITYVNFKIGPYEDTIECDVVPMTVCHMLLGRPWQFDKKAIHDGYSNAYTFTVKDKKFELRPMTPSQIIADNAKALARAQQHNHLSELRGEGATHQKESERHKPYMSERKSEFQDVFPDELPHGLPPLRGIEHRIDLIPGAPLPNRAAYRTNPEDTKEIQRQIQDLLAKGSFKTSSPTSYLMDYHRFEASSTASTSYPALPFQTAPPTAPTPKIRRRFNDKYKISSLKGCITYVNFKIGPYEDTIECDVVPMTVCHMLLGRPWQFDKKAIHDGYSNAYTFTVKDKKSFKTSSPTSYLMDYHRFEASSTASTSYPALPFQTAPPTAPTPKIRRRFNDKYKISSLKGCITYVNFKIGPYEDTIECDVVPMTVCHMLLGRPWQFDKKAIHDGYSNAYTFTVKDKKFELRPMPPSQIIADNAKALARAQQHNHLSELRGEGATHQKESERHKPYMSERKSEFQDVFPDELTHGLRPLRGIEHRIDLIPGAPLPNRAAYRTNPEDTKEIQRQIQDLLAKGSFKTSSPTRYLMDYHRFEASSTASTSYPALPFQTAPPTAPTPKIRRRFNDKYKISSLKGCITYVNFKIGPYEDTIECDVVPMTVCHMLLGRPWQFDKKAIHDGYSNAYTFTVKDKKFELRPMPPSQIIADNAKALARAQQHNHLSELRGEGATHQKESERHKPYMSERKSEFQDVFPDELTHGLRPLRGIEHRIDLIPGAPLPNRAAYRTNPEDTKEIQRQIQDLLAKGSFKTSSPTRYLMDYHRFEASSTASTSYPALPFQTAPPTAPTPKIRRRFNDKYKISSLKGCITYVNFKIGPYEDTIECDVVPMTVCHMLLGRPWQFDKKAIHDGYSNAYTFTVKDKKFELRPMTPSQIIADNAKALARAQQHNHLSELRGEGATHQKESERHKPYMSERKSEFQDVFPDELPHGLPPLRGIEHRIDLIPGAPLPNRAAYRTNPEDTKEIQRQIQDLLAKGSFKTSSPTSYLMDYHRFEASSTASTSYPALPFQTAPPTAPTPKIRRRFNDKYKISSLKGCITYVNFKIGPYEDTIECDVVPMTVCHMLLGRPWQFDKKAIHDGYSNAYTFTVKDKKFELRPMTPSQIIADNAKALARAQQHNHLSELRGEGATHQKESERHKPYMSERKSEFQDVFPDELTHGLRPLRGIEHRIDLIPGAPLPNRAAYRTNPEDTKEIQRQIQDLLAKGSFKTSSPTRYLMDYHRFEASSTASTSYPALPFQTAPPTAPTPKIRRRFNDKYKISSLKGCITYVNFKIGPYEDTIECDVVPMTVCHMLLGRPWQFDKKAIHDGYSNAYTFTVKDKKFELRPMPPSQIIADNAKALARAQQHNHLSELRGEGATHQKESERHKPYMSERKSEFQDVFPDELTHGLRPLRGIEHRIDLIPGAPLPNCAAYRTNPEDTKEIQRQIQDLLAKGSFKTSSPTSYLMDYHRFEASSTASTSYPALPFQTAPPTAPTPKIRRRFNDKYKISSLKGCITYVNFKIGPYEDTIECDVVPMTVCHMLLGRPWQFDKKAIHDGYSNAYTFTVKDKKFELRPMTPSQIIADNAKALARAQQHNHLSELRGEGATHQKESERHKPYMSERKSEFQDVFPDELPHGLPPLRGIEHRIDLIPGAPLPNRAAYRTNPEDTKEIQRQIQDLLAKGSFKTSSPTSYLMNYHRFEASSTASTSYPALPFQTVPPTAPTPKIRRRFNDKYKISSLKGCITYVNFKIGPYEDTIECDVVPMTVCHMLLGRPWQFDKKAIHNGYSNAYTFTVKDKKFELRPMTPSQIIVDNAKALARAQQHNHLSELRGEGATHQKESERHKPYMSERKSEFQDVFPDELPHGLPPLRGIEHRIDLIPGAPLPNRAAYRTNPEDTKEIQRQIQDLLAKGSFKTSSPTSYLMNYHRFEASSTASTSYPALPFQTVPPTAPTPKIRRRFNDKYKISSLKGCITYVNFKIGPYEDTIECDVVPMTVCHMLLGRPWQFDKKAIHNGYSNAYTFTVKDKKFELRPMTPSQIIVDNAKALARAQQHNHLSELRGEGATHQKESERHKPYMSERKSEFQDVFPDELPHGLPPLRGIEHRIDLIPGAPLPNRAAYRTNPEDTKEIQRQIQDLLAKGSFKTSSPTSYLMDYHRFEASSTASTSYPALPFQTAPPTAPTPKIRRRFNDKYKISSLKGNCKPAAVHLLQFLGKLHGTSAQMRSGEEAREDGILRNTERLATQHNLWAQRQEFKEQLALFETRIDEQYDEVANNFTIVNQDMTLLREATDNLNGQMAANDANMERRMDSLERAINNLGMKTIIVLIDIMIAMKTHAQTLDVESFIAMLVLMNVLRKKKYYNKLAINMIAMPTMGVTTNPTTTSSTTWNRHRIVSHMLMLKTKVIKIHRGVIFGIILATTNMEEENRHLAKIFDNTVIVNQVKLVFNFNTNPMLWNLEDEENMYGKLKFNMPKFKGEDDAEAYLSWALKVDKIFRIHNYSGAKKVAMASLEFEDYANTWWEQVVTLREEKGEPPIDTWEEMKEEMQARFVSTHYKTDLFNKLQKLKQGTKTVEEFYKEMELTMMQANIQESESQTIARFFNGLNYPIKRIVEFQQYSNMVELVHQASKAERQVNEDIKYSKSKQYFASKLATPTPTTSVKPSVSSTTSKQPTIQSRMKQTVTSTASSKASTGPSNVTCFKCGTQGHKSFECKNTKVMITMENGDIETLSEGEYEALVQAAVANEEDYDEESGEDLLLCIHDPSPSLVVTRVLTTQPQAMEDQRCNIFQTRAGIGGKSIKVIINGGSCHNLASTELCEKLNLTLRKHPHPYHVQWLSDKGNVKIQHTVTVNFKIGPYEDTIECDVVPMTVCHMLLGRPWQFDKKAIHDGYSNAYTFTVKDKKFELRPMTPSQIIADNAKALARAQQHNHLSELRGEGATHQKESERHKPYMSERKSVLLATKSEWREMQENPSTTLHYVLICKGPSLETNDLTNIPSSLLSLLKEFQDVFPDELPHGLPPLRGIEHRIDLIPGAPLPNRAAYRTNPEDTKEIQRQIQDLLAKGKNLEDHVIHVREVLCILRHEKLYANLPKCTFAQNKLVFLGFVVSANGIEVDSSKVDAIHNWPTPTTVGQVRSFHGLAGFYRRFVKDFSTIACPLNELTKKNVPFVWGKAQQNAFDELKKRLTEAPLLVLPNFAKTFEIECDASGLGIGGVLMQDGKPVAYYSEKLDGARLNYPIYDKELYALVRVLEIWQHYLWPKEFVIHSDHESLKYLKSQTNLNKRHAKWVEFIESFPYVIKYKKGKENVVADALSRKNNLLLTRLERHLDLSRGIDDFYLHDDYLFKANKICIPESSLRKLLLQESHGGGLMGHFGRDKTLSMLSTHYFWPKMKRDVERLCNRCTTCLQAKEVVRLHGIPASIVSDRDVKFMSYLWKSLMAKFGIKLLFSSSSHPQTDGQTEVVNRSLSTLLRTLVKKNLKSWEECLPHAEFAYNRAKHSTTSRSPFMIVYGFDPPTALDILPLPLHERTNMDFDKRTTAMKKLHEDTRATIQEHVLRQATRLNAKKKERVFEEGDLVWIHLRKERFPHERNSKLKPRGDGPFKVLKRINNNAYVIDIPTSKYLVSNTFNISDLSPYHGDEEEQESRTTLSQGGEMMYVEHQDPGEDDTPWSREGEEPLDMEMNMKKDVELDPTSCEARQEKEKFGRPSTRLTGA</sequence>
<feature type="region of interest" description="Disordered" evidence="9">
    <location>
        <begin position="2577"/>
        <end position="2599"/>
    </location>
</feature>
<feature type="region of interest" description="Disordered" evidence="9">
    <location>
        <begin position="4067"/>
        <end position="4089"/>
    </location>
</feature>
<feature type="compositionally biased region" description="Basic and acidic residues" evidence="9">
    <location>
        <begin position="5401"/>
        <end position="5422"/>
    </location>
</feature>
<evidence type="ECO:0000259" key="11">
    <source>
        <dbReference type="PROSITE" id="PS50994"/>
    </source>
</evidence>
<organism evidence="12 13">
    <name type="scientific">Lolium multiflorum</name>
    <name type="common">Italian ryegrass</name>
    <name type="synonym">Lolium perenne subsp. multiflorum</name>
    <dbReference type="NCBI Taxonomy" id="4521"/>
    <lineage>
        <taxon>Eukaryota</taxon>
        <taxon>Viridiplantae</taxon>
        <taxon>Streptophyta</taxon>
        <taxon>Embryophyta</taxon>
        <taxon>Tracheophyta</taxon>
        <taxon>Spermatophyta</taxon>
        <taxon>Magnoliopsida</taxon>
        <taxon>Liliopsida</taxon>
        <taxon>Poales</taxon>
        <taxon>Poaceae</taxon>
        <taxon>BOP clade</taxon>
        <taxon>Pooideae</taxon>
        <taxon>Poodae</taxon>
        <taxon>Poeae</taxon>
        <taxon>Poeae Chloroplast Group 2 (Poeae type)</taxon>
        <taxon>Loliodinae</taxon>
        <taxon>Loliinae</taxon>
        <taxon>Lolium</taxon>
    </lineage>
</organism>
<feature type="compositionally biased region" description="Basic and acidic residues" evidence="9">
    <location>
        <begin position="3612"/>
        <end position="3635"/>
    </location>
</feature>
<dbReference type="Gene3D" id="3.10.10.10">
    <property type="entry name" value="HIV Type 1 Reverse Transcriptase, subunit A, domain 1"/>
    <property type="match status" value="18"/>
</dbReference>
<dbReference type="InterPro" id="IPR036397">
    <property type="entry name" value="RNaseH_sf"/>
</dbReference>
<dbReference type="PANTHER" id="PTHR35046:SF9">
    <property type="entry name" value="RNA-DIRECTED DNA POLYMERASE"/>
    <property type="match status" value="1"/>
</dbReference>
<feature type="compositionally biased region" description="Basic and acidic residues" evidence="9">
    <location>
        <begin position="2122"/>
        <end position="2141"/>
    </location>
</feature>
<dbReference type="FunFam" id="3.30.70.270:FF:000020">
    <property type="entry name" value="Transposon Tf2-6 polyprotein-like Protein"/>
    <property type="match status" value="1"/>
</dbReference>
<dbReference type="EC" id="2.7.7.49" evidence="1"/>
<dbReference type="EMBL" id="JAUUTY010000007">
    <property type="protein sequence ID" value="KAK1608524.1"/>
    <property type="molecule type" value="Genomic_DNA"/>
</dbReference>
<accession>A0AAD8VJ58</accession>
<dbReference type="Pfam" id="PF03732">
    <property type="entry name" value="Retrotrans_gag"/>
    <property type="match status" value="1"/>
</dbReference>
<feature type="region of interest" description="Disordered" evidence="9">
    <location>
        <begin position="236"/>
        <end position="260"/>
    </location>
</feature>
<dbReference type="FunFam" id="1.10.340.70:FF:000001">
    <property type="entry name" value="Retrovirus-related Pol polyprotein from transposon gypsy-like Protein"/>
    <property type="match status" value="1"/>
</dbReference>
<keyword evidence="6" id="KW-0378">Hydrolase</keyword>
<feature type="compositionally biased region" description="Basic and acidic residues" evidence="9">
    <location>
        <begin position="1155"/>
        <end position="1176"/>
    </location>
</feature>
<feature type="region of interest" description="Disordered" evidence="9">
    <location>
        <begin position="2922"/>
        <end position="2948"/>
    </location>
</feature>
<evidence type="ECO:0000259" key="10">
    <source>
        <dbReference type="PROSITE" id="PS50158"/>
    </source>
</evidence>
<evidence type="ECO:0000256" key="7">
    <source>
        <dbReference type="ARBA" id="ARBA00022918"/>
    </source>
</evidence>
<evidence type="ECO:0000256" key="8">
    <source>
        <dbReference type="PROSITE-ProRule" id="PRU00047"/>
    </source>
</evidence>
<evidence type="ECO:0000256" key="6">
    <source>
        <dbReference type="ARBA" id="ARBA00022801"/>
    </source>
</evidence>
<feature type="region of interest" description="Disordered" evidence="9">
    <location>
        <begin position="2118"/>
        <end position="2141"/>
    </location>
</feature>
<feature type="region of interest" description="Disordered" evidence="9">
    <location>
        <begin position="6104"/>
        <end position="6123"/>
    </location>
</feature>
<keyword evidence="8" id="KW-0863">Zinc-finger</keyword>
<reference evidence="12" key="1">
    <citation type="submission" date="2023-07" db="EMBL/GenBank/DDBJ databases">
        <title>A chromosome-level genome assembly of Lolium multiflorum.</title>
        <authorList>
            <person name="Chen Y."/>
            <person name="Copetti D."/>
            <person name="Kolliker R."/>
            <person name="Studer B."/>
        </authorList>
    </citation>
    <scope>NUCLEOTIDE SEQUENCE</scope>
    <source>
        <strain evidence="12">02402/16</strain>
        <tissue evidence="12">Leaf</tissue>
    </source>
</reference>
<feature type="compositionally biased region" description="Basic and acidic residues" evidence="9">
    <location>
        <begin position="1548"/>
        <end position="1567"/>
    </location>
</feature>
<feature type="region of interest" description="Disordered" evidence="9">
    <location>
        <begin position="1152"/>
        <end position="1176"/>
    </location>
</feature>
<keyword evidence="4" id="KW-0540">Nuclease</keyword>
<evidence type="ECO:0000313" key="13">
    <source>
        <dbReference type="Proteomes" id="UP001231189"/>
    </source>
</evidence>
<dbReference type="SUPFAM" id="SSF56672">
    <property type="entry name" value="DNA/RNA polymerases"/>
    <property type="match status" value="20"/>
</dbReference>
<dbReference type="Gene3D" id="3.30.420.10">
    <property type="entry name" value="Ribonuclease H-like superfamily/Ribonuclease H"/>
    <property type="match status" value="1"/>
</dbReference>
<dbReference type="InterPro" id="IPR021109">
    <property type="entry name" value="Peptidase_aspartic_dom_sf"/>
</dbReference>
<feature type="region of interest" description="Disordered" evidence="9">
    <location>
        <begin position="2348"/>
        <end position="2370"/>
    </location>
</feature>
<keyword evidence="7" id="KW-0695">RNA-directed DNA polymerase</keyword>
<dbReference type="InterPro" id="IPR041588">
    <property type="entry name" value="Integrase_H2C2"/>
</dbReference>
<dbReference type="InterPro" id="IPR056924">
    <property type="entry name" value="SH3_Tf2-1"/>
</dbReference>
<feature type="domain" description="Integrase catalytic" evidence="11">
    <location>
        <begin position="5880"/>
        <end position="5983"/>
    </location>
</feature>
<feature type="compositionally biased region" description="Basic and acidic residues" evidence="9">
    <location>
        <begin position="2580"/>
        <end position="2599"/>
    </location>
</feature>
<dbReference type="GO" id="GO:0003676">
    <property type="term" value="F:nucleic acid binding"/>
    <property type="evidence" value="ECO:0007669"/>
    <property type="project" value="InterPro"/>
</dbReference>
<keyword evidence="2" id="KW-0808">Transferase</keyword>
<dbReference type="Pfam" id="PF24626">
    <property type="entry name" value="SH3_Tf2-1"/>
    <property type="match status" value="1"/>
</dbReference>
<feature type="compositionally biased region" description="Low complexity" evidence="9">
    <location>
        <begin position="5153"/>
        <end position="5164"/>
    </location>
</feature>
<evidence type="ECO:0000256" key="9">
    <source>
        <dbReference type="SAM" id="MobiDB-lite"/>
    </source>
</evidence>
<feature type="compositionally biased region" description="Basic and acidic residues" evidence="9">
    <location>
        <begin position="239"/>
        <end position="260"/>
    </location>
</feature>
<keyword evidence="13" id="KW-1185">Reference proteome</keyword>
<feature type="region of interest" description="Disordered" evidence="9">
    <location>
        <begin position="5124"/>
        <end position="5166"/>
    </location>
</feature>
<dbReference type="GO" id="GO:0008270">
    <property type="term" value="F:zinc ion binding"/>
    <property type="evidence" value="ECO:0007669"/>
    <property type="project" value="UniProtKB-KW"/>
</dbReference>
<feature type="region of interest" description="Disordered" evidence="9">
    <location>
        <begin position="694"/>
        <end position="716"/>
    </location>
</feature>
<keyword evidence="3" id="KW-0548">Nucleotidyltransferase</keyword>
<feature type="region of interest" description="Disordered" evidence="9">
    <location>
        <begin position="923"/>
        <end position="947"/>
    </location>
</feature>
<feature type="compositionally biased region" description="Basic and acidic residues" evidence="9">
    <location>
        <begin position="6130"/>
        <end position="6145"/>
    </location>
</feature>
<dbReference type="GO" id="GO:0015074">
    <property type="term" value="P:DNA integration"/>
    <property type="evidence" value="ECO:0007669"/>
    <property type="project" value="InterPro"/>
</dbReference>
<evidence type="ECO:0000256" key="5">
    <source>
        <dbReference type="ARBA" id="ARBA00022759"/>
    </source>
</evidence>
<dbReference type="GO" id="GO:0016787">
    <property type="term" value="F:hydrolase activity"/>
    <property type="evidence" value="ECO:0007669"/>
    <property type="project" value="UniProtKB-KW"/>
</dbReference>
<feature type="compositionally biased region" description="Basic and acidic residues" evidence="9">
    <location>
        <begin position="697"/>
        <end position="716"/>
    </location>
</feature>
<dbReference type="InterPro" id="IPR001878">
    <property type="entry name" value="Znf_CCHC"/>
</dbReference>
<dbReference type="InterPro" id="IPR041373">
    <property type="entry name" value="RT_RNaseH"/>
</dbReference>
<evidence type="ECO:0000256" key="4">
    <source>
        <dbReference type="ARBA" id="ARBA00022722"/>
    </source>
</evidence>
<feature type="compositionally biased region" description="Basic and acidic residues" evidence="9">
    <location>
        <begin position="468"/>
        <end position="487"/>
    </location>
</feature>
<dbReference type="Pfam" id="PF17917">
    <property type="entry name" value="RT_RNaseH"/>
    <property type="match status" value="1"/>
</dbReference>
<keyword evidence="8" id="KW-0479">Metal-binding</keyword>
<dbReference type="Gene3D" id="3.30.70.270">
    <property type="match status" value="2"/>
</dbReference>
<feature type="region of interest" description="Disordered" evidence="9">
    <location>
        <begin position="3838"/>
        <end position="3864"/>
    </location>
</feature>
<feature type="region of interest" description="Disordered" evidence="9">
    <location>
        <begin position="4528"/>
        <end position="4547"/>
    </location>
</feature>
<dbReference type="CDD" id="cd09274">
    <property type="entry name" value="RNase_HI_RT_Ty3"/>
    <property type="match status" value="1"/>
</dbReference>
<keyword evidence="5" id="KW-0255">Endonuclease</keyword>
<dbReference type="Gene3D" id="2.40.70.10">
    <property type="entry name" value="Acid Proteases"/>
    <property type="match status" value="1"/>
</dbReference>
<dbReference type="CDD" id="cd00303">
    <property type="entry name" value="retropepsin_like"/>
    <property type="match status" value="1"/>
</dbReference>
<dbReference type="InterPro" id="IPR043502">
    <property type="entry name" value="DNA/RNA_pol_sf"/>
</dbReference>
<feature type="compositionally biased region" description="Basic and acidic residues" evidence="9">
    <location>
        <begin position="3841"/>
        <end position="3864"/>
    </location>
</feature>
<feature type="compositionally biased region" description="Basic and acidic residues" evidence="9">
    <location>
        <begin position="926"/>
        <end position="947"/>
    </location>
</feature>
<evidence type="ECO:0000256" key="2">
    <source>
        <dbReference type="ARBA" id="ARBA00022679"/>
    </source>
</evidence>
<dbReference type="InterPro" id="IPR043128">
    <property type="entry name" value="Rev_trsase/Diguanyl_cyclase"/>
</dbReference>
<dbReference type="GO" id="GO:0004519">
    <property type="term" value="F:endonuclease activity"/>
    <property type="evidence" value="ECO:0007669"/>
    <property type="project" value="UniProtKB-KW"/>
</dbReference>
<gene>
    <name evidence="12" type="ORF">QYE76_032197</name>
</gene>
<feature type="compositionally biased region" description="Basic and acidic residues" evidence="9">
    <location>
        <begin position="1777"/>
        <end position="1796"/>
    </location>
</feature>
<feature type="compositionally biased region" description="Basic and acidic residues" evidence="9">
    <location>
        <begin position="3383"/>
        <end position="3402"/>
    </location>
</feature>
<dbReference type="PROSITE" id="PS50158">
    <property type="entry name" value="ZF_CCHC"/>
    <property type="match status" value="1"/>
</dbReference>
<dbReference type="InterPro" id="IPR012337">
    <property type="entry name" value="RNaseH-like_sf"/>
</dbReference>
<dbReference type="Proteomes" id="UP001231189">
    <property type="component" value="Unassembled WGS sequence"/>
</dbReference>
<dbReference type="SUPFAM" id="SSF53098">
    <property type="entry name" value="Ribonuclease H-like"/>
    <property type="match status" value="1"/>
</dbReference>
<evidence type="ECO:0000256" key="3">
    <source>
        <dbReference type="ARBA" id="ARBA00022695"/>
    </source>
</evidence>
<feature type="compositionally biased region" description="Basic and acidic residues" evidence="9">
    <location>
        <begin position="4070"/>
        <end position="4089"/>
    </location>
</feature>
<feature type="region of interest" description="Disordered" evidence="9">
    <location>
        <begin position="5398"/>
        <end position="5422"/>
    </location>
</feature>
<name>A0AAD8VJ58_LOLMU</name>
<feature type="region of interest" description="Disordered" evidence="9">
    <location>
        <begin position="465"/>
        <end position="487"/>
    </location>
</feature>
<proteinExistence type="predicted"/>
<feature type="compositionally biased region" description="Basic and acidic residues" evidence="9">
    <location>
        <begin position="3154"/>
        <end position="3177"/>
    </location>
</feature>
<dbReference type="Pfam" id="PF17921">
    <property type="entry name" value="Integrase_H2C2"/>
    <property type="match status" value="1"/>
</dbReference>